<dbReference type="EMBL" id="GBRH01195593">
    <property type="protein sequence ID" value="JAE02303.1"/>
    <property type="molecule type" value="Transcribed_RNA"/>
</dbReference>
<dbReference type="PROSITE" id="PS51257">
    <property type="entry name" value="PROKAR_LIPOPROTEIN"/>
    <property type="match status" value="1"/>
</dbReference>
<sequence>MHLRKSEQWDNISLNWEDSLANTTASQAC</sequence>
<protein>
    <submittedName>
        <fullName evidence="1">Uncharacterized protein</fullName>
    </submittedName>
</protein>
<proteinExistence type="predicted"/>
<reference evidence="1" key="1">
    <citation type="submission" date="2014-09" db="EMBL/GenBank/DDBJ databases">
        <authorList>
            <person name="Magalhaes I.L.F."/>
            <person name="Oliveira U."/>
            <person name="Santos F.R."/>
            <person name="Vidigal T.H.D.A."/>
            <person name="Brescovit A.D."/>
            <person name="Santos A.J."/>
        </authorList>
    </citation>
    <scope>NUCLEOTIDE SEQUENCE</scope>
    <source>
        <tissue evidence="1">Shoot tissue taken approximately 20 cm above the soil surface</tissue>
    </source>
</reference>
<organism evidence="1">
    <name type="scientific">Arundo donax</name>
    <name type="common">Giant reed</name>
    <name type="synonym">Donax arundinaceus</name>
    <dbReference type="NCBI Taxonomy" id="35708"/>
    <lineage>
        <taxon>Eukaryota</taxon>
        <taxon>Viridiplantae</taxon>
        <taxon>Streptophyta</taxon>
        <taxon>Embryophyta</taxon>
        <taxon>Tracheophyta</taxon>
        <taxon>Spermatophyta</taxon>
        <taxon>Magnoliopsida</taxon>
        <taxon>Liliopsida</taxon>
        <taxon>Poales</taxon>
        <taxon>Poaceae</taxon>
        <taxon>PACMAD clade</taxon>
        <taxon>Arundinoideae</taxon>
        <taxon>Arundineae</taxon>
        <taxon>Arundo</taxon>
    </lineage>
</organism>
<evidence type="ECO:0000313" key="1">
    <source>
        <dbReference type="EMBL" id="JAE02303.1"/>
    </source>
</evidence>
<name>A0A0A9F1X3_ARUDO</name>
<dbReference type="AlphaFoldDB" id="A0A0A9F1X3"/>
<accession>A0A0A9F1X3</accession>
<reference evidence="1" key="2">
    <citation type="journal article" date="2015" name="Data Brief">
        <title>Shoot transcriptome of the giant reed, Arundo donax.</title>
        <authorList>
            <person name="Barrero R.A."/>
            <person name="Guerrero F.D."/>
            <person name="Moolhuijzen P."/>
            <person name="Goolsby J.A."/>
            <person name="Tidwell J."/>
            <person name="Bellgard S.E."/>
            <person name="Bellgard M.I."/>
        </authorList>
    </citation>
    <scope>NUCLEOTIDE SEQUENCE</scope>
    <source>
        <tissue evidence="1">Shoot tissue taken approximately 20 cm above the soil surface</tissue>
    </source>
</reference>